<dbReference type="RefSeq" id="WP_006923922.1">
    <property type="nucleotide sequence ID" value="NZ_JH725024.1"/>
</dbReference>
<dbReference type="Proteomes" id="UP000008947">
    <property type="component" value="Unassembled WGS sequence"/>
</dbReference>
<dbReference type="HOGENOM" id="CLU_3077173_0_0_5"/>
<sequence length="52" mass="6221">MRFSPDAQELFREWWENLHKEVREDNLSPSLQSYLLKMPKTIASLALIFELV</sequence>
<dbReference type="InterPro" id="IPR025048">
    <property type="entry name" value="DUF3987"/>
</dbReference>
<proteinExistence type="predicted"/>
<evidence type="ECO:0000313" key="1">
    <source>
        <dbReference type="EMBL" id="EJF78949.1"/>
    </source>
</evidence>
<dbReference type="Pfam" id="PF13148">
    <property type="entry name" value="DUF3987"/>
    <property type="match status" value="1"/>
</dbReference>
<keyword evidence="2" id="KW-1185">Reference proteome</keyword>
<reference evidence="1 2" key="1">
    <citation type="submission" date="2012-03" db="EMBL/GenBank/DDBJ databases">
        <title>The Genome Sequence of Bartonella washoensis Sb944nv.</title>
        <authorList>
            <consortium name="The Broad Institute Genome Sequencing Platform"/>
            <consortium name="The Broad Institute Genome Sequencing Center for Infectious Disease"/>
            <person name="Feldgarden M."/>
            <person name="Kirby J."/>
            <person name="Kosoy M."/>
            <person name="Birtles R."/>
            <person name="Probert W.S."/>
            <person name="Chiaraviglio L."/>
            <person name="Young S.K."/>
            <person name="Zeng Q."/>
            <person name="Gargeya S."/>
            <person name="Fitzgerald M."/>
            <person name="Haas B."/>
            <person name="Abouelleil A."/>
            <person name="Alvarado L."/>
            <person name="Arachchi H.M."/>
            <person name="Berlin A."/>
            <person name="Chapman S.B."/>
            <person name="Gearin G."/>
            <person name="Goldberg J."/>
            <person name="Griggs A."/>
            <person name="Gujja S."/>
            <person name="Hansen M."/>
            <person name="Heiman D."/>
            <person name="Howarth C."/>
            <person name="Larimer J."/>
            <person name="Lui A."/>
            <person name="MacDonald P.J.P."/>
            <person name="McCowen C."/>
            <person name="Montmayeur A."/>
            <person name="Murphy C."/>
            <person name="Neiman D."/>
            <person name="Pearson M."/>
            <person name="Priest M."/>
            <person name="Roberts A."/>
            <person name="Saif S."/>
            <person name="Shea T."/>
            <person name="Sisk P."/>
            <person name="Stolte C."/>
            <person name="Sykes S."/>
            <person name="Wortman J."/>
            <person name="Nusbaum C."/>
            <person name="Birren B."/>
        </authorList>
    </citation>
    <scope>NUCLEOTIDE SEQUENCE [LARGE SCALE GENOMIC DNA]</scope>
    <source>
        <strain evidence="1 2">Sb944nv</strain>
    </source>
</reference>
<name>J0Q8H2_9HYPH</name>
<accession>J0Q8H2</accession>
<dbReference type="EMBL" id="AILU01000032">
    <property type="protein sequence ID" value="EJF78949.1"/>
    <property type="molecule type" value="Genomic_DNA"/>
</dbReference>
<dbReference type="PATRIC" id="fig|1094563.3.peg.1118"/>
<organism evidence="1 2">
    <name type="scientific">Candidatus Bartonella washoeensis Sb944nv</name>
    <dbReference type="NCBI Taxonomy" id="1094563"/>
    <lineage>
        <taxon>Bacteria</taxon>
        <taxon>Pseudomonadati</taxon>
        <taxon>Pseudomonadota</taxon>
        <taxon>Alphaproteobacteria</taxon>
        <taxon>Hyphomicrobiales</taxon>
        <taxon>Bartonellaceae</taxon>
        <taxon>Bartonella</taxon>
    </lineage>
</organism>
<evidence type="ECO:0000313" key="2">
    <source>
        <dbReference type="Proteomes" id="UP000008947"/>
    </source>
</evidence>
<gene>
    <name evidence="1" type="ORF">MCQ_00990</name>
</gene>
<protein>
    <submittedName>
        <fullName evidence="1">Uncharacterized protein</fullName>
    </submittedName>
</protein>
<dbReference type="AlphaFoldDB" id="J0Q8H2"/>
<comment type="caution">
    <text evidence="1">The sequence shown here is derived from an EMBL/GenBank/DDBJ whole genome shotgun (WGS) entry which is preliminary data.</text>
</comment>